<dbReference type="EMBL" id="VZAH01000167">
    <property type="protein sequence ID" value="MQP15868.1"/>
    <property type="molecule type" value="Genomic_DNA"/>
</dbReference>
<accession>A0A6G1VSP7</accession>
<evidence type="ECO:0000313" key="3">
    <source>
        <dbReference type="Proteomes" id="UP000477980"/>
    </source>
</evidence>
<keyword evidence="1" id="KW-0732">Signal</keyword>
<protein>
    <submittedName>
        <fullName evidence="2">Uncharacterized protein</fullName>
    </submittedName>
</protein>
<comment type="caution">
    <text evidence="2">The sequence shown here is derived from an EMBL/GenBank/DDBJ whole genome shotgun (WGS) entry which is preliminary data.</text>
</comment>
<proteinExistence type="predicted"/>
<feature type="signal peptide" evidence="1">
    <location>
        <begin position="1"/>
        <end position="19"/>
    </location>
</feature>
<dbReference type="Gene3D" id="3.10.28.20">
    <property type="entry name" value="Acetamidase/Formamidase-like domains"/>
    <property type="match status" value="1"/>
</dbReference>
<reference evidence="2 3" key="1">
    <citation type="submission" date="2019-09" db="EMBL/GenBank/DDBJ databases">
        <title>Distinct polysaccharide growth profiles of human intestinal Prevotella copri isolates.</title>
        <authorList>
            <person name="Fehlner-Peach H."/>
            <person name="Magnabosco C."/>
            <person name="Raghavan V."/>
            <person name="Scher J.U."/>
            <person name="Tett A."/>
            <person name="Cox L.M."/>
            <person name="Gottsegen C."/>
            <person name="Watters A."/>
            <person name="Wiltshire- Gordon J.D."/>
            <person name="Segata N."/>
            <person name="Bonneau R."/>
            <person name="Littman D.R."/>
        </authorList>
    </citation>
    <scope>NUCLEOTIDE SEQUENCE [LARGE SCALE GENOMIC DNA]</scope>
    <source>
        <strain evidence="3">iAA917</strain>
    </source>
</reference>
<feature type="chain" id="PRO_5026244475" evidence="1">
    <location>
        <begin position="20"/>
        <end position="622"/>
    </location>
</feature>
<dbReference type="RefSeq" id="WP_153089598.1">
    <property type="nucleotide sequence ID" value="NZ_JAQDGK010000010.1"/>
</dbReference>
<organism evidence="2 3">
    <name type="scientific">Segatella copri</name>
    <dbReference type="NCBI Taxonomy" id="165179"/>
    <lineage>
        <taxon>Bacteria</taxon>
        <taxon>Pseudomonadati</taxon>
        <taxon>Bacteroidota</taxon>
        <taxon>Bacteroidia</taxon>
        <taxon>Bacteroidales</taxon>
        <taxon>Prevotellaceae</taxon>
        <taxon>Segatella</taxon>
    </lineage>
</organism>
<name>A0A6G1VSP7_9BACT</name>
<dbReference type="OrthoDB" id="1030920at2"/>
<dbReference type="AlphaFoldDB" id="A0A6G1VSP7"/>
<dbReference type="Proteomes" id="UP000477980">
    <property type="component" value="Unassembled WGS sequence"/>
</dbReference>
<evidence type="ECO:0000313" key="2">
    <source>
        <dbReference type="EMBL" id="MQP15868.1"/>
    </source>
</evidence>
<sequence>MHKTIWMILMLLLPLTSLAQTAEERAEQMKANAEYICGEGWGDTYNSADQAALADLISKISLNISNSFEIKEEEFNTNSSFDSKTAITSVMNSYAQATLTNTFNLVISNTPQTHVLRYIRKSEVNKIFDERKEKVFDYVRSAMRAEEKAKIDDALRNYYWAFAMVRSLQYPNSVKMTIDGVQRLLVTWIPQQIEEIMSNLSTKIASKDGNEINLFIKYKGEPVTSLDYTYFDGQTWSNLYSAKDGMGIVELRPGVEINSLQLKYEYEYADQCQIDKELESVMQLFKGTSFKNASVYINNLDKKSAVSSEAKKEFEKSVKTESAANLETLSKVENEKELAGIMTRVINAIKAKDYDSVSDCFSEDGLEMYKKLLNYGQARLLGDPQFSFYTMGKRVVCRSIPMAFSFKNNRRKFVEDVTFTFDENKKIECVAFGLGSQAKTDIFNKGVGAWSDYAKMVIATFLENYKTAFALKRLDYLESVFDDNATIITGHIIKKAPKVAMEGESFINSNNKLIKYTRQTKSEYMRKLKMCFQSNQFINIRFADNDVVKMGAGGETYGIQIKQDYYSTNYGDHGYLFLMVDFNDPDNPSIKVRTWQPDRNPNINSNLPRSNRDWGIIGPGNF</sequence>
<evidence type="ECO:0000256" key="1">
    <source>
        <dbReference type="SAM" id="SignalP"/>
    </source>
</evidence>
<gene>
    <name evidence="2" type="ORF">F7D25_16005</name>
</gene>